<evidence type="ECO:0000256" key="2">
    <source>
        <dbReference type="SAM" id="SignalP"/>
    </source>
</evidence>
<dbReference type="Proteomes" id="UP000649739">
    <property type="component" value="Unassembled WGS sequence"/>
</dbReference>
<keyword evidence="2" id="KW-0732">Signal</keyword>
<feature type="region of interest" description="Disordered" evidence="1">
    <location>
        <begin position="300"/>
        <end position="324"/>
    </location>
</feature>
<name>A0A8J3B6V6_9ACTN</name>
<organism evidence="4 5">
    <name type="scientific">Pilimelia anulata</name>
    <dbReference type="NCBI Taxonomy" id="53371"/>
    <lineage>
        <taxon>Bacteria</taxon>
        <taxon>Bacillati</taxon>
        <taxon>Actinomycetota</taxon>
        <taxon>Actinomycetes</taxon>
        <taxon>Micromonosporales</taxon>
        <taxon>Micromonosporaceae</taxon>
        <taxon>Pilimelia</taxon>
    </lineage>
</organism>
<proteinExistence type="predicted"/>
<evidence type="ECO:0000259" key="3">
    <source>
        <dbReference type="Pfam" id="PF01345"/>
    </source>
</evidence>
<feature type="compositionally biased region" description="Polar residues" evidence="1">
    <location>
        <begin position="312"/>
        <end position="324"/>
    </location>
</feature>
<accession>A0A8J3B6V6</accession>
<reference evidence="4" key="2">
    <citation type="submission" date="2020-09" db="EMBL/GenBank/DDBJ databases">
        <authorList>
            <person name="Sun Q."/>
            <person name="Ohkuma M."/>
        </authorList>
    </citation>
    <scope>NUCLEOTIDE SEQUENCE</scope>
    <source>
        <strain evidence="4">JCM 3090</strain>
    </source>
</reference>
<evidence type="ECO:0000313" key="5">
    <source>
        <dbReference type="Proteomes" id="UP000649739"/>
    </source>
</evidence>
<reference evidence="4" key="1">
    <citation type="journal article" date="2014" name="Int. J. Syst. Evol. Microbiol.">
        <title>Complete genome sequence of Corynebacterium casei LMG S-19264T (=DSM 44701T), isolated from a smear-ripened cheese.</title>
        <authorList>
            <consortium name="US DOE Joint Genome Institute (JGI-PGF)"/>
            <person name="Walter F."/>
            <person name="Albersmeier A."/>
            <person name="Kalinowski J."/>
            <person name="Ruckert C."/>
        </authorList>
    </citation>
    <scope>NUCLEOTIDE SEQUENCE</scope>
    <source>
        <strain evidence="4">JCM 3090</strain>
    </source>
</reference>
<feature type="domain" description="DUF11" evidence="3">
    <location>
        <begin position="331"/>
        <end position="455"/>
    </location>
</feature>
<dbReference type="InterPro" id="IPR001434">
    <property type="entry name" value="OmcB-like_DUF11"/>
</dbReference>
<evidence type="ECO:0000256" key="1">
    <source>
        <dbReference type="SAM" id="MobiDB-lite"/>
    </source>
</evidence>
<feature type="signal peptide" evidence="2">
    <location>
        <begin position="1"/>
        <end position="25"/>
    </location>
</feature>
<evidence type="ECO:0000313" key="4">
    <source>
        <dbReference type="EMBL" id="GGJ76096.1"/>
    </source>
</evidence>
<gene>
    <name evidence="4" type="ORF">GCM10010123_02580</name>
</gene>
<feature type="chain" id="PRO_5038512323" description="DUF11 domain-containing protein" evidence="2">
    <location>
        <begin position="26"/>
        <end position="460"/>
    </location>
</feature>
<keyword evidence="5" id="KW-1185">Reference proteome</keyword>
<dbReference type="Pfam" id="PF01345">
    <property type="entry name" value="DUF11"/>
    <property type="match status" value="1"/>
</dbReference>
<dbReference type="EMBL" id="BMQB01000001">
    <property type="protein sequence ID" value="GGJ76096.1"/>
    <property type="molecule type" value="Genomic_DNA"/>
</dbReference>
<comment type="caution">
    <text evidence="4">The sequence shown here is derived from an EMBL/GenBank/DDBJ whole genome shotgun (WGS) entry which is preliminary data.</text>
</comment>
<protein>
    <recommendedName>
        <fullName evidence="3">DUF11 domain-containing protein</fullName>
    </recommendedName>
</protein>
<sequence length="460" mass="47535">MRMHPVGHALVALGLVGAVAAPVSAAPAPAGAAASIYLYDVTVAQGGSAKYEELYVNTQGEPVELAQATVTYDYSKAAGVLSVTGTADPDDEDSWESCTTGTGKLTCRLPAGWELDGEDDDALPEVAIKAAANAKVGATGDINVTLTDKSVGTANVTSRVRVGENVDLAAGAATTVSAALNSGFDRTISVKNNGRKAVNGVIAVFDASNNLVDDETDYSNCNYDEDGYLLFCRFDTVLAVGKSYSAKVPMWVAEGATAPGQQASEVTWMTTAEAEDAIDEDDQGEPGESDALALAQARAPLAREGEQADGNGDNNSSTVTVNVTGKNGSDVAVTGSTTTAKVGAEVELKIGYVNNGPADLETLNEELALTAVDVVLPQGVTLISEPVGCEEGEADNTWRCYADSTLLANGEGEECSFHVKVNRIVANGAGRVTLVTNDEFVTHKSDLNAQNNTAQLIVKG</sequence>
<dbReference type="RefSeq" id="WP_189168129.1">
    <property type="nucleotide sequence ID" value="NZ_BMQB01000001.1"/>
</dbReference>
<dbReference type="AlphaFoldDB" id="A0A8J3B6V6"/>